<dbReference type="Pfam" id="PF02492">
    <property type="entry name" value="cobW"/>
    <property type="match status" value="1"/>
</dbReference>
<dbReference type="InterPro" id="IPR011629">
    <property type="entry name" value="CobW-like_C"/>
</dbReference>
<dbReference type="EMBL" id="PKUQ01000019">
    <property type="protein sequence ID" value="PLW77168.1"/>
    <property type="molecule type" value="Genomic_DNA"/>
</dbReference>
<dbReference type="InterPro" id="IPR003495">
    <property type="entry name" value="CobW/HypB/UreG_nucleotide-bd"/>
</dbReference>
<dbReference type="Proteomes" id="UP000234881">
    <property type="component" value="Unassembled WGS sequence"/>
</dbReference>
<dbReference type="GO" id="GO:0016787">
    <property type="term" value="F:hydrolase activity"/>
    <property type="evidence" value="ECO:0007669"/>
    <property type="project" value="UniProtKB-KW"/>
</dbReference>
<keyword evidence="1" id="KW-0547">Nucleotide-binding</keyword>
<evidence type="ECO:0000259" key="7">
    <source>
        <dbReference type="SMART" id="SM00833"/>
    </source>
</evidence>
<dbReference type="InterPro" id="IPR051316">
    <property type="entry name" value="Zinc-reg_GTPase_activator"/>
</dbReference>
<dbReference type="CDD" id="cd03112">
    <property type="entry name" value="CobW-like"/>
    <property type="match status" value="1"/>
</dbReference>
<evidence type="ECO:0000313" key="8">
    <source>
        <dbReference type="EMBL" id="PLW77168.1"/>
    </source>
</evidence>
<dbReference type="SUPFAM" id="SSF52540">
    <property type="entry name" value="P-loop containing nucleoside triphosphate hydrolases"/>
    <property type="match status" value="1"/>
</dbReference>
<dbReference type="PANTHER" id="PTHR13748">
    <property type="entry name" value="COBW-RELATED"/>
    <property type="match status" value="1"/>
</dbReference>
<dbReference type="AlphaFoldDB" id="A0A2N5XRX6"/>
<dbReference type="Pfam" id="PF07683">
    <property type="entry name" value="CobW_C"/>
    <property type="match status" value="1"/>
</dbReference>
<gene>
    <name evidence="8" type="ORF">C0081_10865</name>
</gene>
<evidence type="ECO:0000256" key="4">
    <source>
        <dbReference type="ARBA" id="ARBA00034320"/>
    </source>
</evidence>
<comment type="function">
    <text evidence="5">Zinc chaperone that directly transfers zinc cofactor to target proteins, thereby activating them. Zinc is transferred from the CXCC motif in the GTPase domain to the zinc binding site in target proteins in a process requiring GTP hydrolysis.</text>
</comment>
<dbReference type="InterPro" id="IPR027417">
    <property type="entry name" value="P-loop_NTPase"/>
</dbReference>
<keyword evidence="3" id="KW-0143">Chaperone</keyword>
<dbReference type="InterPro" id="IPR036627">
    <property type="entry name" value="CobW-likC_sf"/>
</dbReference>
<sequence>MDKDSKLTSVTLLTGFLGSGKTTLLNSLLADDRMRDTAVIVNEFGSISIDHDLVHIGREGYAMTSTGCLCCTALSDVRTSLYELYEACRKKEIPDFKRVVIETTGLADPAPIINSLIPGGAPAFGMRDHIVARAFQLTGVITTFDAENGGGNIQEHFECWKQLAFADHIVLTKTDLLSGPPKEAELKMLNPSASLHDGQKDGFNPYPLIGRKPYSAVDKPEDVIGWIAMERFSDPHMHSHDHDPNRHGADITALPLTHEEPLDPAAVNRFLETITSHPDAKLLRLKGIFALTDDPSKPLVAHAVQHRLYPTYRLDHWPDADQSNRMILIGKNLPIEPITELFNALKSKQPKRRWFSK</sequence>
<evidence type="ECO:0000256" key="5">
    <source>
        <dbReference type="ARBA" id="ARBA00045658"/>
    </source>
</evidence>
<evidence type="ECO:0000256" key="2">
    <source>
        <dbReference type="ARBA" id="ARBA00022801"/>
    </source>
</evidence>
<evidence type="ECO:0000256" key="6">
    <source>
        <dbReference type="ARBA" id="ARBA00049117"/>
    </source>
</evidence>
<evidence type="ECO:0000256" key="3">
    <source>
        <dbReference type="ARBA" id="ARBA00023186"/>
    </source>
</evidence>
<reference evidence="8 9" key="1">
    <citation type="submission" date="2018-01" db="EMBL/GenBank/DDBJ databases">
        <title>The draft genome sequence of Cohaesibacter sp. H1304.</title>
        <authorList>
            <person name="Wang N.-N."/>
            <person name="Du Z.-J."/>
        </authorList>
    </citation>
    <scope>NUCLEOTIDE SEQUENCE [LARGE SCALE GENOMIC DNA]</scope>
    <source>
        <strain evidence="8 9">H1304</strain>
    </source>
</reference>
<accession>A0A2N5XRX6</accession>
<dbReference type="SUPFAM" id="SSF90002">
    <property type="entry name" value="Hypothetical protein YjiA, C-terminal domain"/>
    <property type="match status" value="1"/>
</dbReference>
<protein>
    <submittedName>
        <fullName evidence="8">GTP-binding protein</fullName>
    </submittedName>
</protein>
<dbReference type="Gene3D" id="3.30.1220.10">
    <property type="entry name" value="CobW-like, C-terminal domain"/>
    <property type="match status" value="1"/>
</dbReference>
<comment type="catalytic activity">
    <reaction evidence="6">
        <text>GTP + H2O = GDP + phosphate + H(+)</text>
        <dbReference type="Rhea" id="RHEA:19669"/>
        <dbReference type="ChEBI" id="CHEBI:15377"/>
        <dbReference type="ChEBI" id="CHEBI:15378"/>
        <dbReference type="ChEBI" id="CHEBI:37565"/>
        <dbReference type="ChEBI" id="CHEBI:43474"/>
        <dbReference type="ChEBI" id="CHEBI:58189"/>
    </reaction>
    <physiologicalReaction direction="left-to-right" evidence="6">
        <dbReference type="Rhea" id="RHEA:19670"/>
    </physiologicalReaction>
</comment>
<dbReference type="OrthoDB" id="9808822at2"/>
<proteinExistence type="inferred from homology"/>
<evidence type="ECO:0000313" key="9">
    <source>
        <dbReference type="Proteomes" id="UP000234881"/>
    </source>
</evidence>
<dbReference type="GO" id="GO:0000166">
    <property type="term" value="F:nucleotide binding"/>
    <property type="evidence" value="ECO:0007669"/>
    <property type="project" value="UniProtKB-KW"/>
</dbReference>
<keyword evidence="2" id="KW-0378">Hydrolase</keyword>
<comment type="caution">
    <text evidence="8">The sequence shown here is derived from an EMBL/GenBank/DDBJ whole genome shotgun (WGS) entry which is preliminary data.</text>
</comment>
<evidence type="ECO:0000256" key="1">
    <source>
        <dbReference type="ARBA" id="ARBA00022741"/>
    </source>
</evidence>
<keyword evidence="9" id="KW-1185">Reference proteome</keyword>
<comment type="similarity">
    <text evidence="4">Belongs to the SIMIBI class G3E GTPase family. ZNG1 subfamily.</text>
</comment>
<dbReference type="Gene3D" id="3.40.50.300">
    <property type="entry name" value="P-loop containing nucleotide triphosphate hydrolases"/>
    <property type="match status" value="1"/>
</dbReference>
<organism evidence="8 9">
    <name type="scientific">Cohaesibacter celericrescens</name>
    <dbReference type="NCBI Taxonomy" id="2067669"/>
    <lineage>
        <taxon>Bacteria</taxon>
        <taxon>Pseudomonadati</taxon>
        <taxon>Pseudomonadota</taxon>
        <taxon>Alphaproteobacteria</taxon>
        <taxon>Hyphomicrobiales</taxon>
        <taxon>Cohaesibacteraceae</taxon>
    </lineage>
</organism>
<dbReference type="SMART" id="SM00833">
    <property type="entry name" value="CobW_C"/>
    <property type="match status" value="1"/>
</dbReference>
<name>A0A2N5XRX6_9HYPH</name>
<feature type="domain" description="CobW C-terminal" evidence="7">
    <location>
        <begin position="251"/>
        <end position="346"/>
    </location>
</feature>